<organism evidence="2 3">
    <name type="scientific">Nocardiopsis suaedae</name>
    <dbReference type="NCBI Taxonomy" id="3018444"/>
    <lineage>
        <taxon>Bacteria</taxon>
        <taxon>Bacillati</taxon>
        <taxon>Actinomycetota</taxon>
        <taxon>Actinomycetes</taxon>
        <taxon>Streptosporangiales</taxon>
        <taxon>Nocardiopsidaceae</taxon>
        <taxon>Nocardiopsis</taxon>
    </lineage>
</organism>
<evidence type="ECO:0000313" key="3">
    <source>
        <dbReference type="Proteomes" id="UP001165685"/>
    </source>
</evidence>
<accession>A0ABT4TG85</accession>
<proteinExistence type="predicted"/>
<keyword evidence="3" id="KW-1185">Reference proteome</keyword>
<comment type="caution">
    <text evidence="2">The sequence shown here is derived from an EMBL/GenBank/DDBJ whole genome shotgun (WGS) entry which is preliminary data.</text>
</comment>
<dbReference type="Proteomes" id="UP001165685">
    <property type="component" value="Unassembled WGS sequence"/>
</dbReference>
<dbReference type="SUPFAM" id="SSF51905">
    <property type="entry name" value="FAD/NAD(P)-binding domain"/>
    <property type="match status" value="1"/>
</dbReference>
<protein>
    <submittedName>
        <fullName evidence="2">FAD-binding oxidoreductase</fullName>
    </submittedName>
</protein>
<feature type="domain" description="Styrene monooxygenase StyA putative substrate binding" evidence="1">
    <location>
        <begin position="146"/>
        <end position="254"/>
    </location>
</feature>
<sequence>MRKILIVGAGQSGLQLALGLLDDGYDVTLLTLQSPADLRSGRVMSTQCLFGDALRRERRRRLAFWDSTAPGITGVAMSVADARGALDAQWTGRLREPAQSVDQRVKMAAWLEEFERRGGRTVLHGATLSDLQWFSSSYDLVVVATGKSELAGLFPVDTERTRFDAPQRTLALAYVRGMEDHHSGKVLHRTAVPGVGEVLAVPALTLTGPCHALLVEAVPGGPMDLPVPSWRRTGEVLEGVLSVMRDQAPWMHERCLDVELTDAMAEARGGYTPCVRKPVGRLPGGGAVLGMGDAIVANDPITSQGANAASACAESYRRAIVDHGTRAFDEDFMEHAFASYWRHARHVTAWSEVMLDGPPHVWEVLRAAERDQGLADRFAEAFEDPADLISWFLHPERAYAYIDALSPPRR</sequence>
<dbReference type="Gene3D" id="6.10.250.650">
    <property type="match status" value="1"/>
</dbReference>
<dbReference type="Gene3D" id="3.30.9.40">
    <property type="match status" value="1"/>
</dbReference>
<reference evidence="2" key="1">
    <citation type="submission" date="2023-01" db="EMBL/GenBank/DDBJ databases">
        <title>Draft genome sequence of Nocardiopsis sp. LSu2-4 isolated from halophytes.</title>
        <authorList>
            <person name="Duangmal K."/>
            <person name="Chantavorakit T."/>
        </authorList>
    </citation>
    <scope>NUCLEOTIDE SEQUENCE</scope>
    <source>
        <strain evidence="2">LSu2-4</strain>
    </source>
</reference>
<dbReference type="Pfam" id="PF17885">
    <property type="entry name" value="Smoa_sbd"/>
    <property type="match status" value="1"/>
</dbReference>
<dbReference type="RefSeq" id="WP_270675626.1">
    <property type="nucleotide sequence ID" value="NZ_JAQFWP010000002.1"/>
</dbReference>
<evidence type="ECO:0000259" key="1">
    <source>
        <dbReference type="Pfam" id="PF17885"/>
    </source>
</evidence>
<dbReference type="InterPro" id="IPR036188">
    <property type="entry name" value="FAD/NAD-bd_sf"/>
</dbReference>
<dbReference type="PRINTS" id="PR00420">
    <property type="entry name" value="RNGMNOXGNASE"/>
</dbReference>
<name>A0ABT4TG85_9ACTN</name>
<evidence type="ECO:0000313" key="2">
    <source>
        <dbReference type="EMBL" id="MDA2803299.1"/>
    </source>
</evidence>
<dbReference type="EMBL" id="JAQFWP010000002">
    <property type="protein sequence ID" value="MDA2803299.1"/>
    <property type="molecule type" value="Genomic_DNA"/>
</dbReference>
<dbReference type="InterPro" id="IPR041654">
    <property type="entry name" value="StyA_sbd"/>
</dbReference>
<gene>
    <name evidence="2" type="ORF">O4U47_02140</name>
</gene>
<dbReference type="Gene3D" id="3.50.50.60">
    <property type="entry name" value="FAD/NAD(P)-binding domain"/>
    <property type="match status" value="2"/>
</dbReference>